<sequence>MSATTKLTVETTVTFSEVSTLLWREREALELLLFKLVSERLIVSAGETRWLAPANREVEAVVEQLRGVEVLRAAEVEMLAADLGKDIGISLTELAELADEPWRSILFEHRDAMLKLVLQIEQTADENRRLLTAGARSIRETLLSVTDSVDTYDSRGVTTTSSSLRPVIMDEQA</sequence>
<gene>
    <name evidence="2" type="ORF">M6D93_16775</name>
</gene>
<reference evidence="2" key="1">
    <citation type="journal article" date="2018" name="Int. J. Syst. Evol. Microbiol.">
        <title>Jatrophihabitans telluris sp. nov., isolated from sediment soil of lava forest wetlands and the emended description of the genus Jatrophihabitans.</title>
        <authorList>
            <person name="Lee K.C."/>
            <person name="Suh M.K."/>
            <person name="Eom M.K."/>
            <person name="Kim K.K."/>
            <person name="Kim J.S."/>
            <person name="Kim D.S."/>
            <person name="Ko S.H."/>
            <person name="Shin Y.K."/>
            <person name="Lee J.S."/>
        </authorList>
    </citation>
    <scope>NUCLEOTIDE SEQUENCE</scope>
    <source>
        <strain evidence="2">N237</strain>
    </source>
</reference>
<keyword evidence="3" id="KW-1185">Reference proteome</keyword>
<evidence type="ECO:0000313" key="3">
    <source>
        <dbReference type="Proteomes" id="UP001056336"/>
    </source>
</evidence>
<evidence type="ECO:0000256" key="1">
    <source>
        <dbReference type="ARBA" id="ARBA00022795"/>
    </source>
</evidence>
<dbReference type="InterPro" id="IPR007809">
    <property type="entry name" value="FlgN-like"/>
</dbReference>
<protein>
    <submittedName>
        <fullName evidence="2">Flagellar protein FlgN</fullName>
    </submittedName>
</protein>
<evidence type="ECO:0000313" key="2">
    <source>
        <dbReference type="EMBL" id="UQX87939.1"/>
    </source>
</evidence>
<accession>A0ABY4QYI9</accession>
<dbReference type="InterPro" id="IPR036679">
    <property type="entry name" value="FlgN-like_sf"/>
</dbReference>
<dbReference type="SUPFAM" id="SSF140566">
    <property type="entry name" value="FlgN-like"/>
    <property type="match status" value="1"/>
</dbReference>
<proteinExistence type="predicted"/>
<keyword evidence="2" id="KW-0282">Flagellum</keyword>
<organism evidence="2 3">
    <name type="scientific">Jatrophihabitans telluris</name>
    <dbReference type="NCBI Taxonomy" id="2038343"/>
    <lineage>
        <taxon>Bacteria</taxon>
        <taxon>Bacillati</taxon>
        <taxon>Actinomycetota</taxon>
        <taxon>Actinomycetes</taxon>
        <taxon>Jatrophihabitantales</taxon>
        <taxon>Jatrophihabitantaceae</taxon>
        <taxon>Jatrophihabitans</taxon>
    </lineage>
</organism>
<dbReference type="EMBL" id="CP097332">
    <property type="protein sequence ID" value="UQX87939.1"/>
    <property type="molecule type" value="Genomic_DNA"/>
</dbReference>
<keyword evidence="1" id="KW-1005">Bacterial flagellum biogenesis</keyword>
<dbReference type="Proteomes" id="UP001056336">
    <property type="component" value="Chromosome"/>
</dbReference>
<dbReference type="Pfam" id="PF05130">
    <property type="entry name" value="FlgN"/>
    <property type="match status" value="1"/>
</dbReference>
<reference evidence="2" key="2">
    <citation type="submission" date="2022-05" db="EMBL/GenBank/DDBJ databases">
        <authorList>
            <person name="Kim J.-S."/>
            <person name="Lee K."/>
            <person name="Suh M."/>
            <person name="Eom M."/>
            <person name="Kim J.-S."/>
            <person name="Kim D.-S."/>
            <person name="Ko S.-H."/>
            <person name="Shin Y."/>
            <person name="Lee J.-S."/>
        </authorList>
    </citation>
    <scope>NUCLEOTIDE SEQUENCE</scope>
    <source>
        <strain evidence="2">N237</strain>
    </source>
</reference>
<dbReference type="RefSeq" id="WP_249770955.1">
    <property type="nucleotide sequence ID" value="NZ_CP097332.1"/>
</dbReference>
<keyword evidence="2" id="KW-0969">Cilium</keyword>
<keyword evidence="2" id="KW-0966">Cell projection</keyword>
<name>A0ABY4QYI9_9ACTN</name>